<dbReference type="InterPro" id="IPR000835">
    <property type="entry name" value="HTH_MarR-typ"/>
</dbReference>
<evidence type="ECO:0000259" key="1">
    <source>
        <dbReference type="PROSITE" id="PS50995"/>
    </source>
</evidence>
<dbReference type="InterPro" id="IPR036388">
    <property type="entry name" value="WH-like_DNA-bd_sf"/>
</dbReference>
<dbReference type="RefSeq" id="WP_093557839.1">
    <property type="nucleotide sequence ID" value="NZ_FPBO01000024.1"/>
</dbReference>
<evidence type="ECO:0000313" key="2">
    <source>
        <dbReference type="EMBL" id="SFV05673.1"/>
    </source>
</evidence>
<gene>
    <name evidence="2" type="ORF">SAMN05216552_102469</name>
</gene>
<dbReference type="GO" id="GO:0003677">
    <property type="term" value="F:DNA binding"/>
    <property type="evidence" value="ECO:0007669"/>
    <property type="project" value="UniProtKB-KW"/>
</dbReference>
<protein>
    <submittedName>
        <fullName evidence="2">DNA-binding transcriptional regulator, MarR family</fullName>
    </submittedName>
</protein>
<evidence type="ECO:0000313" key="3">
    <source>
        <dbReference type="Proteomes" id="UP000199391"/>
    </source>
</evidence>
<dbReference type="GO" id="GO:0003700">
    <property type="term" value="F:DNA-binding transcription factor activity"/>
    <property type="evidence" value="ECO:0007669"/>
    <property type="project" value="InterPro"/>
</dbReference>
<keyword evidence="3" id="KW-1185">Reference proteome</keyword>
<name>A0A1I7L7J6_9BURK</name>
<dbReference type="PANTHER" id="PTHR33164">
    <property type="entry name" value="TRANSCRIPTIONAL REGULATOR, MARR FAMILY"/>
    <property type="match status" value="1"/>
</dbReference>
<dbReference type="Gene3D" id="1.10.10.10">
    <property type="entry name" value="Winged helix-like DNA-binding domain superfamily/Winged helix DNA-binding domain"/>
    <property type="match status" value="1"/>
</dbReference>
<feature type="domain" description="HTH marR-type" evidence="1">
    <location>
        <begin position="26"/>
        <end position="157"/>
    </location>
</feature>
<dbReference type="Proteomes" id="UP000199391">
    <property type="component" value="Unassembled WGS sequence"/>
</dbReference>
<proteinExistence type="predicted"/>
<keyword evidence="2" id="KW-0238">DNA-binding</keyword>
<accession>A0A1I7L7J6</accession>
<dbReference type="OrthoDB" id="117723at2"/>
<dbReference type="AlphaFoldDB" id="A0A1I7L7J6"/>
<dbReference type="PANTHER" id="PTHR33164:SF89">
    <property type="entry name" value="MARR FAMILY REGULATORY PROTEIN"/>
    <property type="match status" value="1"/>
</dbReference>
<dbReference type="SMART" id="SM00347">
    <property type="entry name" value="HTH_MARR"/>
    <property type="match status" value="1"/>
</dbReference>
<dbReference type="GO" id="GO:0006950">
    <property type="term" value="P:response to stress"/>
    <property type="evidence" value="ECO:0007669"/>
    <property type="project" value="TreeGrafter"/>
</dbReference>
<organism evidence="2 3">
    <name type="scientific">Pseudoduganella namucuonensis</name>
    <dbReference type="NCBI Taxonomy" id="1035707"/>
    <lineage>
        <taxon>Bacteria</taxon>
        <taxon>Pseudomonadati</taxon>
        <taxon>Pseudomonadota</taxon>
        <taxon>Betaproteobacteria</taxon>
        <taxon>Burkholderiales</taxon>
        <taxon>Oxalobacteraceae</taxon>
        <taxon>Telluria group</taxon>
        <taxon>Pseudoduganella</taxon>
    </lineage>
</organism>
<dbReference type="STRING" id="1035707.SAMN05216552_102469"/>
<dbReference type="SUPFAM" id="SSF46785">
    <property type="entry name" value="Winged helix' DNA-binding domain"/>
    <property type="match status" value="1"/>
</dbReference>
<dbReference type="PRINTS" id="PR00598">
    <property type="entry name" value="HTHMARR"/>
</dbReference>
<dbReference type="InterPro" id="IPR036390">
    <property type="entry name" value="WH_DNA-bd_sf"/>
</dbReference>
<dbReference type="Pfam" id="PF01047">
    <property type="entry name" value="MarR"/>
    <property type="match status" value="1"/>
</dbReference>
<dbReference type="PROSITE" id="PS50995">
    <property type="entry name" value="HTH_MARR_2"/>
    <property type="match status" value="1"/>
</dbReference>
<dbReference type="EMBL" id="FPBO01000024">
    <property type="protein sequence ID" value="SFV05673.1"/>
    <property type="molecule type" value="Genomic_DNA"/>
</dbReference>
<dbReference type="InterPro" id="IPR039422">
    <property type="entry name" value="MarR/SlyA-like"/>
</dbReference>
<reference evidence="3" key="1">
    <citation type="submission" date="2016-10" db="EMBL/GenBank/DDBJ databases">
        <authorList>
            <person name="Varghese N."/>
            <person name="Submissions S."/>
        </authorList>
    </citation>
    <scope>NUCLEOTIDE SEQUENCE [LARGE SCALE GENOMIC DNA]</scope>
    <source>
        <strain evidence="3">CGMCC 1.11014</strain>
    </source>
</reference>
<sequence length="157" mass="17575">MPKKSADLISAIQDTADQALDQRVLLSLVGYNLKRAYLSIMPVFEKRMAKYELRPVDFTVLSLLKANPNIQQKRLSAAINVSPPNLATLLDKLEGRHLIQRQRNPLDKRSQTLVLTEDGARLCDKAEKTASDLEIAASNKLTVAERAELIRLLQKIA</sequence>